<comment type="caution">
    <text evidence="1">The sequence shown here is derived from an EMBL/GenBank/DDBJ whole genome shotgun (WGS) entry which is preliminary data.</text>
</comment>
<organism evidence="1 2">
    <name type="scientific">Rubripirellula obstinata</name>
    <dbReference type="NCBI Taxonomy" id="406547"/>
    <lineage>
        <taxon>Bacteria</taxon>
        <taxon>Pseudomonadati</taxon>
        <taxon>Planctomycetota</taxon>
        <taxon>Planctomycetia</taxon>
        <taxon>Pirellulales</taxon>
        <taxon>Pirellulaceae</taxon>
        <taxon>Rubripirellula</taxon>
    </lineage>
</organism>
<evidence type="ECO:0000313" key="1">
    <source>
        <dbReference type="EMBL" id="KAA1260576.1"/>
    </source>
</evidence>
<dbReference type="EMBL" id="VRLW01000001">
    <property type="protein sequence ID" value="KAA1260576.1"/>
    <property type="molecule type" value="Genomic_DNA"/>
</dbReference>
<dbReference type="Pfam" id="PF14255">
    <property type="entry name" value="Zn_ribbon_21"/>
    <property type="match status" value="1"/>
</dbReference>
<sequence length="89" mass="10535">MQEENEERETECRFLLKTKRQYRFRIMQDEVTYICDACGEEIVIPVDPAGGKTQKYTEDCPVCCNPSVIHVDWDEDEPRAWAEAEQDRF</sequence>
<protein>
    <recommendedName>
        <fullName evidence="3">CPXCG motif-containing cysteine-rich protein</fullName>
    </recommendedName>
</protein>
<evidence type="ECO:0008006" key="3">
    <source>
        <dbReference type="Google" id="ProtNLM"/>
    </source>
</evidence>
<accession>A0A5B1CIZ7</accession>
<proteinExistence type="predicted"/>
<name>A0A5B1CIZ7_9BACT</name>
<reference evidence="1 2" key="1">
    <citation type="submission" date="2019-08" db="EMBL/GenBank/DDBJ databases">
        <title>Deep-cultivation of Planctomycetes and their phenomic and genomic characterization uncovers novel biology.</title>
        <authorList>
            <person name="Wiegand S."/>
            <person name="Jogler M."/>
            <person name="Boedeker C."/>
            <person name="Pinto D."/>
            <person name="Vollmers J."/>
            <person name="Rivas-Marin E."/>
            <person name="Kohn T."/>
            <person name="Peeters S.H."/>
            <person name="Heuer A."/>
            <person name="Rast P."/>
            <person name="Oberbeckmann S."/>
            <person name="Bunk B."/>
            <person name="Jeske O."/>
            <person name="Meyerdierks A."/>
            <person name="Storesund J.E."/>
            <person name="Kallscheuer N."/>
            <person name="Luecker S."/>
            <person name="Lage O.M."/>
            <person name="Pohl T."/>
            <person name="Merkel B.J."/>
            <person name="Hornburger P."/>
            <person name="Mueller R.-W."/>
            <person name="Bruemmer F."/>
            <person name="Labrenz M."/>
            <person name="Spormann A.M."/>
            <person name="Op Den Camp H."/>
            <person name="Overmann J."/>
            <person name="Amann R."/>
            <person name="Jetten M.S.M."/>
            <person name="Mascher T."/>
            <person name="Medema M.H."/>
            <person name="Devos D.P."/>
            <person name="Kaster A.-K."/>
            <person name="Ovreas L."/>
            <person name="Rohde M."/>
            <person name="Galperin M.Y."/>
            <person name="Jogler C."/>
        </authorList>
    </citation>
    <scope>NUCLEOTIDE SEQUENCE [LARGE SCALE GENOMIC DNA]</scope>
    <source>
        <strain evidence="1 2">LF1</strain>
    </source>
</reference>
<dbReference type="InterPro" id="IPR025990">
    <property type="entry name" value="zinc_ribbon_bacterial"/>
</dbReference>
<keyword evidence="2" id="KW-1185">Reference proteome</keyword>
<gene>
    <name evidence="1" type="ORF">LF1_31160</name>
</gene>
<evidence type="ECO:0000313" key="2">
    <source>
        <dbReference type="Proteomes" id="UP000322699"/>
    </source>
</evidence>
<dbReference type="Proteomes" id="UP000322699">
    <property type="component" value="Unassembled WGS sequence"/>
</dbReference>
<dbReference type="AlphaFoldDB" id="A0A5B1CIZ7"/>